<gene>
    <name evidence="2" type="ORF">CAMP_LOCUS10721</name>
</gene>
<proteinExistence type="predicted"/>
<organism evidence="2 3">
    <name type="scientific">Caenorhabditis angaria</name>
    <dbReference type="NCBI Taxonomy" id="860376"/>
    <lineage>
        <taxon>Eukaryota</taxon>
        <taxon>Metazoa</taxon>
        <taxon>Ecdysozoa</taxon>
        <taxon>Nematoda</taxon>
        <taxon>Chromadorea</taxon>
        <taxon>Rhabditida</taxon>
        <taxon>Rhabditina</taxon>
        <taxon>Rhabditomorpha</taxon>
        <taxon>Rhabditoidea</taxon>
        <taxon>Rhabditidae</taxon>
        <taxon>Peloderinae</taxon>
        <taxon>Caenorhabditis</taxon>
    </lineage>
</organism>
<name>A0A9P1INF8_9PELO</name>
<keyword evidence="3" id="KW-1185">Reference proteome</keyword>
<reference evidence="2" key="1">
    <citation type="submission" date="2022-11" db="EMBL/GenBank/DDBJ databases">
        <authorList>
            <person name="Kikuchi T."/>
        </authorList>
    </citation>
    <scope>NUCLEOTIDE SEQUENCE</scope>
    <source>
        <strain evidence="2">PS1010</strain>
    </source>
</reference>
<sequence length="265" mass="29593">MKSLLAFATLLVTVGAQGLTDNCNRLQFTQCNNYLGQFWRQDTSNAWRQLTDLDRITQSLFTAPYSVDNFVAACNGYSSFYGCLGQQQIRDCLGTVGFVGSGLSLNDAYAYQGFLADWGFKCGAGFWTVYERKTLAACAANTYVNYQSDTSAALGTYITSTQQDPTNACNYAQTFMNSWQKIYQNGPCRTVNPTQAAWYGCQSAREWSNAQFRHCRHVTTCASPSTIETRTNAETGKLEYLTLPTHKIVDNHAEILEEAKWVSEQ</sequence>
<keyword evidence="1" id="KW-0732">Signal</keyword>
<comment type="caution">
    <text evidence="2">The sequence shown here is derived from an EMBL/GenBank/DDBJ whole genome shotgun (WGS) entry which is preliminary data.</text>
</comment>
<evidence type="ECO:0000313" key="2">
    <source>
        <dbReference type="EMBL" id="CAI5448084.1"/>
    </source>
</evidence>
<feature type="chain" id="PRO_5040509472" description="DUF19 domain-containing protein" evidence="1">
    <location>
        <begin position="17"/>
        <end position="265"/>
    </location>
</feature>
<protein>
    <recommendedName>
        <fullName evidence="4">DUF19 domain-containing protein</fullName>
    </recommendedName>
</protein>
<dbReference type="EMBL" id="CANHGI010000004">
    <property type="protein sequence ID" value="CAI5448084.1"/>
    <property type="molecule type" value="Genomic_DNA"/>
</dbReference>
<dbReference type="OrthoDB" id="5798906at2759"/>
<accession>A0A9P1INF8</accession>
<dbReference type="PANTHER" id="PTHR34311:SF4">
    <property type="entry name" value="NEMATODE SPECIFIC PEPTIDE FAMILY"/>
    <property type="match status" value="1"/>
</dbReference>
<evidence type="ECO:0008006" key="4">
    <source>
        <dbReference type="Google" id="ProtNLM"/>
    </source>
</evidence>
<dbReference type="Proteomes" id="UP001152747">
    <property type="component" value="Unassembled WGS sequence"/>
</dbReference>
<feature type="signal peptide" evidence="1">
    <location>
        <begin position="1"/>
        <end position="16"/>
    </location>
</feature>
<dbReference type="PANTHER" id="PTHR34311">
    <property type="entry name" value="PROTEIN CBG21698-RELATED"/>
    <property type="match status" value="1"/>
</dbReference>
<evidence type="ECO:0000313" key="3">
    <source>
        <dbReference type="Proteomes" id="UP001152747"/>
    </source>
</evidence>
<dbReference type="AlphaFoldDB" id="A0A9P1INF8"/>
<evidence type="ECO:0000256" key="1">
    <source>
        <dbReference type="SAM" id="SignalP"/>
    </source>
</evidence>